<comment type="caution">
    <text evidence="10">The sequence shown here is derived from an EMBL/GenBank/DDBJ whole genome shotgun (WGS) entry which is preliminary data.</text>
</comment>
<feature type="domain" description="PHP" evidence="9">
    <location>
        <begin position="4"/>
        <end position="194"/>
    </location>
</feature>
<name>A0ABR7P7P4_9FIRM</name>
<keyword evidence="11" id="KW-1185">Reference proteome</keyword>
<dbReference type="EC" id="3.1.3.15" evidence="3 8"/>
<evidence type="ECO:0000313" key="10">
    <source>
        <dbReference type="EMBL" id="MBC8627396.1"/>
    </source>
</evidence>
<evidence type="ECO:0000256" key="4">
    <source>
        <dbReference type="ARBA" id="ARBA00022605"/>
    </source>
</evidence>
<evidence type="ECO:0000256" key="8">
    <source>
        <dbReference type="RuleBase" id="RU366003"/>
    </source>
</evidence>
<dbReference type="Gene3D" id="3.20.20.140">
    <property type="entry name" value="Metal-dependent hydrolases"/>
    <property type="match status" value="1"/>
</dbReference>
<protein>
    <recommendedName>
        <fullName evidence="3 8">Histidinol-phosphatase</fullName>
        <shortName evidence="8">HolPase</shortName>
        <ecNumber evidence="3 8">3.1.3.15</ecNumber>
    </recommendedName>
</protein>
<dbReference type="EMBL" id="JACRTP010000001">
    <property type="protein sequence ID" value="MBC8627396.1"/>
    <property type="molecule type" value="Genomic_DNA"/>
</dbReference>
<evidence type="ECO:0000256" key="2">
    <source>
        <dbReference type="ARBA" id="ARBA00009152"/>
    </source>
</evidence>
<organism evidence="10 11">
    <name type="scientific">Blautia stercoris</name>
    <dbReference type="NCBI Taxonomy" id="871664"/>
    <lineage>
        <taxon>Bacteria</taxon>
        <taxon>Bacillati</taxon>
        <taxon>Bacillota</taxon>
        <taxon>Clostridia</taxon>
        <taxon>Lachnospirales</taxon>
        <taxon>Lachnospiraceae</taxon>
        <taxon>Blautia</taxon>
    </lineage>
</organism>
<dbReference type="InterPro" id="IPR016195">
    <property type="entry name" value="Pol/histidinol_Pase-like"/>
</dbReference>
<evidence type="ECO:0000256" key="6">
    <source>
        <dbReference type="ARBA" id="ARBA00023102"/>
    </source>
</evidence>
<dbReference type="InterPro" id="IPR004013">
    <property type="entry name" value="PHP_dom"/>
</dbReference>
<evidence type="ECO:0000256" key="3">
    <source>
        <dbReference type="ARBA" id="ARBA00013085"/>
    </source>
</evidence>
<dbReference type="Proteomes" id="UP000661649">
    <property type="component" value="Unassembled WGS sequence"/>
</dbReference>
<evidence type="ECO:0000256" key="7">
    <source>
        <dbReference type="ARBA" id="ARBA00049158"/>
    </source>
</evidence>
<dbReference type="SUPFAM" id="SSF89550">
    <property type="entry name" value="PHP domain-like"/>
    <property type="match status" value="1"/>
</dbReference>
<evidence type="ECO:0000259" key="9">
    <source>
        <dbReference type="Pfam" id="PF02811"/>
    </source>
</evidence>
<dbReference type="InterPro" id="IPR010140">
    <property type="entry name" value="Histidinol_P_phosphatase_HisJ"/>
</dbReference>
<sequence length="266" mass="30895">MYSDSHLHSSFSSDSDTPMEEMIQTAISKGLSSMCFTEHQDLDFPPGEFDFLVDMDAYQQTLSTLAKKYQEQIHIRFGIELGLQPQLGNQLSDFVNSYPFDFVIGSVHVVDRLDPYESVFYENRSEKEAYLRYFTCLLENVKKYSCFDVCGHIDYVVRYGPNKNLYYSYQNYQEIIDEILRVLVDKNIGLECNTGGFKYGLGHPNPTEEILKRYRELGGEIITLGSDAHVPQYIAYEFERAVDILKQCGFSYYTVFEKRKPIFFPL</sequence>
<dbReference type="PANTHER" id="PTHR21039:SF0">
    <property type="entry name" value="HISTIDINOL-PHOSPHATASE"/>
    <property type="match status" value="1"/>
</dbReference>
<accession>A0ABR7P7P4</accession>
<keyword evidence="6 8" id="KW-0368">Histidine biosynthesis</keyword>
<keyword evidence="5 8" id="KW-0378">Hydrolase</keyword>
<evidence type="ECO:0000256" key="5">
    <source>
        <dbReference type="ARBA" id="ARBA00022801"/>
    </source>
</evidence>
<dbReference type="NCBIfam" id="TIGR01856">
    <property type="entry name" value="hisJ_fam"/>
    <property type="match status" value="1"/>
</dbReference>
<evidence type="ECO:0000313" key="11">
    <source>
        <dbReference type="Proteomes" id="UP000661649"/>
    </source>
</evidence>
<dbReference type="RefSeq" id="WP_117457526.1">
    <property type="nucleotide sequence ID" value="NZ_DAWEED010000125.1"/>
</dbReference>
<keyword evidence="4 8" id="KW-0028">Amino-acid biosynthesis</keyword>
<dbReference type="PANTHER" id="PTHR21039">
    <property type="entry name" value="HISTIDINOL PHOSPHATASE-RELATED"/>
    <property type="match status" value="1"/>
</dbReference>
<reference evidence="10 11" key="1">
    <citation type="submission" date="2020-08" db="EMBL/GenBank/DDBJ databases">
        <title>Genome public.</title>
        <authorList>
            <person name="Liu C."/>
            <person name="Sun Q."/>
        </authorList>
    </citation>
    <scope>NUCLEOTIDE SEQUENCE [LARGE SCALE GENOMIC DNA]</scope>
    <source>
        <strain evidence="10 11">3_YM_SP_D4_24.mj</strain>
    </source>
</reference>
<gene>
    <name evidence="10" type="ORF">H8712_01935</name>
</gene>
<comment type="catalytic activity">
    <reaction evidence="7 8">
        <text>L-histidinol phosphate + H2O = L-histidinol + phosphate</text>
        <dbReference type="Rhea" id="RHEA:14465"/>
        <dbReference type="ChEBI" id="CHEBI:15377"/>
        <dbReference type="ChEBI" id="CHEBI:43474"/>
        <dbReference type="ChEBI" id="CHEBI:57699"/>
        <dbReference type="ChEBI" id="CHEBI:57980"/>
        <dbReference type="EC" id="3.1.3.15"/>
    </reaction>
</comment>
<dbReference type="Pfam" id="PF02811">
    <property type="entry name" value="PHP"/>
    <property type="match status" value="1"/>
</dbReference>
<comment type="similarity">
    <text evidence="2 8">Belongs to the PHP hydrolase family. HisK subfamily.</text>
</comment>
<comment type="pathway">
    <text evidence="1 8">Amino-acid biosynthesis; L-histidine biosynthesis; L-histidine from 5-phospho-alpha-D-ribose 1-diphosphate: step 8/9.</text>
</comment>
<evidence type="ECO:0000256" key="1">
    <source>
        <dbReference type="ARBA" id="ARBA00004970"/>
    </source>
</evidence>
<proteinExistence type="inferred from homology"/>